<dbReference type="GeneID" id="764514"/>
<dbReference type="InterPro" id="IPR041588">
    <property type="entry name" value="Integrase_H2C2"/>
</dbReference>
<organism evidence="3 4">
    <name type="scientific">Strongylocentrotus purpuratus</name>
    <name type="common">Purple sea urchin</name>
    <dbReference type="NCBI Taxonomy" id="7668"/>
    <lineage>
        <taxon>Eukaryota</taxon>
        <taxon>Metazoa</taxon>
        <taxon>Echinodermata</taxon>
        <taxon>Eleutherozoa</taxon>
        <taxon>Echinozoa</taxon>
        <taxon>Echinoidea</taxon>
        <taxon>Euechinoidea</taxon>
        <taxon>Echinacea</taxon>
        <taxon>Camarodonta</taxon>
        <taxon>Echinidea</taxon>
        <taxon>Strongylocentrotidae</taxon>
        <taxon>Strongylocentrotus</taxon>
    </lineage>
</organism>
<dbReference type="Proteomes" id="UP000007110">
    <property type="component" value="Unassembled WGS sequence"/>
</dbReference>
<dbReference type="OMA" id="WRIAQET"/>
<feature type="region of interest" description="Disordered" evidence="1">
    <location>
        <begin position="778"/>
        <end position="808"/>
    </location>
</feature>
<accession>A0A7M7NZW7</accession>
<feature type="region of interest" description="Disordered" evidence="1">
    <location>
        <begin position="821"/>
        <end position="840"/>
    </location>
</feature>
<dbReference type="FunFam" id="3.30.420.10:FF:000484">
    <property type="match status" value="1"/>
</dbReference>
<evidence type="ECO:0000256" key="1">
    <source>
        <dbReference type="SAM" id="MobiDB-lite"/>
    </source>
</evidence>
<dbReference type="FunFam" id="1.10.340.70:FF:000001">
    <property type="entry name" value="Retrovirus-related Pol polyprotein from transposon gypsy-like Protein"/>
    <property type="match status" value="1"/>
</dbReference>
<protein>
    <recommendedName>
        <fullName evidence="2">Integrase catalytic domain-containing protein</fullName>
    </recommendedName>
</protein>
<dbReference type="AlphaFoldDB" id="A0A7M7NZW7"/>
<dbReference type="InterPro" id="IPR050951">
    <property type="entry name" value="Retrovirus_Pol_polyprotein"/>
</dbReference>
<dbReference type="Gene3D" id="1.10.340.70">
    <property type="match status" value="1"/>
</dbReference>
<dbReference type="KEGG" id="spu:764514"/>
<dbReference type="InterPro" id="IPR012337">
    <property type="entry name" value="RNaseH-like_sf"/>
</dbReference>
<dbReference type="EnsemblMetazoa" id="XM_030988338">
    <property type="protein sequence ID" value="XP_030844198"/>
    <property type="gene ID" value="LOC764514"/>
</dbReference>
<name>A0A7M7NZW7_STRPU</name>
<dbReference type="OrthoDB" id="10066679at2759"/>
<proteinExistence type="predicted"/>
<reference evidence="3" key="2">
    <citation type="submission" date="2021-01" db="UniProtKB">
        <authorList>
            <consortium name="EnsemblMetazoa"/>
        </authorList>
    </citation>
    <scope>IDENTIFICATION</scope>
</reference>
<evidence type="ECO:0000313" key="3">
    <source>
        <dbReference type="EnsemblMetazoa" id="XP_030844198"/>
    </source>
</evidence>
<dbReference type="InterPro" id="IPR001584">
    <property type="entry name" value="Integrase_cat-core"/>
</dbReference>
<dbReference type="RefSeq" id="XP_030844198.1">
    <property type="nucleotide sequence ID" value="XM_030988338.1"/>
</dbReference>
<dbReference type="SUPFAM" id="SSF53098">
    <property type="entry name" value="Ribonuclease H-like"/>
    <property type="match status" value="1"/>
</dbReference>
<dbReference type="Gene3D" id="3.30.420.10">
    <property type="entry name" value="Ribonuclease H-like superfamily/Ribonuclease H"/>
    <property type="match status" value="1"/>
</dbReference>
<keyword evidence="4" id="KW-1185">Reference proteome</keyword>
<dbReference type="PANTHER" id="PTHR37984:SF15">
    <property type="entry name" value="INTEGRASE CATALYTIC DOMAIN-CONTAINING PROTEIN"/>
    <property type="match status" value="1"/>
</dbReference>
<dbReference type="GO" id="GO:0015074">
    <property type="term" value="P:DNA integration"/>
    <property type="evidence" value="ECO:0007669"/>
    <property type="project" value="InterPro"/>
</dbReference>
<dbReference type="Pfam" id="PF00665">
    <property type="entry name" value="rve"/>
    <property type="match status" value="1"/>
</dbReference>
<dbReference type="GO" id="GO:0003676">
    <property type="term" value="F:nucleic acid binding"/>
    <property type="evidence" value="ECO:0007669"/>
    <property type="project" value="InterPro"/>
</dbReference>
<evidence type="ECO:0000313" key="4">
    <source>
        <dbReference type="Proteomes" id="UP000007110"/>
    </source>
</evidence>
<feature type="domain" description="Integrase catalytic" evidence="2">
    <location>
        <begin position="374"/>
        <end position="532"/>
    </location>
</feature>
<dbReference type="InterPro" id="IPR036397">
    <property type="entry name" value="RNaseH_sf"/>
</dbReference>
<dbReference type="PROSITE" id="PS50994">
    <property type="entry name" value="INTEGRASE"/>
    <property type="match status" value="1"/>
</dbReference>
<evidence type="ECO:0000259" key="2">
    <source>
        <dbReference type="PROSITE" id="PS50994"/>
    </source>
</evidence>
<dbReference type="InParanoid" id="A0A7M7NZW7"/>
<sequence length="840" mass="93844">MAAQGMMLLGGDEVPGVYAVHNKPNEGEIESDAVELTAACIAESVVDSEVIEKVGMAYDDIEAMVNDMPVVSGRLMPGNVPVSVLRDSGCSTCVVKEALVRKEQFTGRHVRVRLIDETIRRFPLARIVVDSPYFEGEVVAVCMPRCLNDVIIGNVRGARPPKEPNFHWVPKADIEVTPEVVPEVTGLEDSKLEREFSDELKSTAEGVCSDEGGIRLQAVQTRAKKLRDSKPSKGLPVADPVANIQSNHFLQEQKDDVSLRPLWQKVDNVDKSQFMFLREQGFLFRQRKDVNAKGIGPKLLVVPKPRREELMRVAHDSLLGGHMGINNTLSKLKAQFYWPGMSEDVANFCRSCDVCQKTVDKGRVPKASLGRIPLIGVPFQRIAIDLMGPFIPSARKHTHILTIVDYATRYVEAIPLKSISTVDVAEALVSVYSRVGIPAEVMSDLGTQFVSDLMREVCRLLSVKQLTSSRYHPMCNGLVERYNAVVKSTLKRLCSEEPAQWDRYLPALLFALREAPSSSLGFSPFELLYGRHIRGPLNVLRELWTTEKLEPELKSEYEYVIELRERLVKSWRIAQETLKCSAKRYKGYYDRRARTRKLNVGDDVLILLPTEHNKLLIRWQGPYKIIGVKFDYDYVVDVRGIAKTYHINLLKQYYSRPVNAPVGACFEVGVDDEVIDVKDDVGEVEETEVDPDWGDEIPKMPSAIQSEFVDRVGIDGNLDENQKNQVRDILCEYQDIFTDIPKKTSVSKCEIMLTTDQPVRTSPHRLLSGIGTHTIVSQSAEAKNPERLPGPSGAKTPSAEARAKWTTRAVTGVDRSIRVLPTPAPTAVLQTGGPSKEEEG</sequence>
<dbReference type="PANTHER" id="PTHR37984">
    <property type="entry name" value="PROTEIN CBG26694"/>
    <property type="match status" value="1"/>
</dbReference>
<dbReference type="Pfam" id="PF17921">
    <property type="entry name" value="Integrase_H2C2"/>
    <property type="match status" value="1"/>
</dbReference>
<reference evidence="4" key="1">
    <citation type="submission" date="2015-02" db="EMBL/GenBank/DDBJ databases">
        <title>Genome sequencing for Strongylocentrotus purpuratus.</title>
        <authorList>
            <person name="Murali S."/>
            <person name="Liu Y."/>
            <person name="Vee V."/>
            <person name="English A."/>
            <person name="Wang M."/>
            <person name="Skinner E."/>
            <person name="Han Y."/>
            <person name="Muzny D.M."/>
            <person name="Worley K.C."/>
            <person name="Gibbs R.A."/>
        </authorList>
    </citation>
    <scope>NUCLEOTIDE SEQUENCE</scope>
</reference>